<protein>
    <submittedName>
        <fullName evidence="1">DNA2-like helicase</fullName>
    </submittedName>
</protein>
<evidence type="ECO:0000313" key="2">
    <source>
        <dbReference type="EMBL" id="JAG61513.1"/>
    </source>
</evidence>
<proteinExistence type="predicted"/>
<keyword evidence="1" id="KW-0378">Hydrolase</keyword>
<reference evidence="1" key="2">
    <citation type="submission" date="2014-07" db="EMBL/GenBank/DDBJ databases">
        <authorList>
            <person name="Hull J."/>
        </authorList>
    </citation>
    <scope>NUCLEOTIDE SEQUENCE</scope>
</reference>
<keyword evidence="1" id="KW-0347">Helicase</keyword>
<reference evidence="1" key="1">
    <citation type="journal article" date="2014" name="PLoS ONE">
        <title>Transcriptome-Based Identification of ABC Transporters in the Western Tarnished Plant Bug Lygus hesperus.</title>
        <authorList>
            <person name="Hull J.J."/>
            <person name="Chaney K."/>
            <person name="Geib S.M."/>
            <person name="Fabrick J.A."/>
            <person name="Brent C.S."/>
            <person name="Walsh D."/>
            <person name="Lavine L.C."/>
        </authorList>
    </citation>
    <scope>NUCLEOTIDE SEQUENCE</scope>
</reference>
<sequence length="136" mass="15376">RIVILVLVFEHKMKLSILSHVALTGWFLAVIKTAFGEENNPETFIKWDKMVATDFVYRKWLETTLTLAGAPDFHIKNVTEVYIGTEPSTATVVKIHFTGREDQNCEINTTDQGADSNSILVQYFRCTSADGVITEY</sequence>
<organism evidence="1">
    <name type="scientific">Lygus hesperus</name>
    <name type="common">Western plant bug</name>
    <dbReference type="NCBI Taxonomy" id="30085"/>
    <lineage>
        <taxon>Eukaryota</taxon>
        <taxon>Metazoa</taxon>
        <taxon>Ecdysozoa</taxon>
        <taxon>Arthropoda</taxon>
        <taxon>Hexapoda</taxon>
        <taxon>Insecta</taxon>
        <taxon>Pterygota</taxon>
        <taxon>Neoptera</taxon>
        <taxon>Paraneoptera</taxon>
        <taxon>Hemiptera</taxon>
        <taxon>Heteroptera</taxon>
        <taxon>Panheteroptera</taxon>
        <taxon>Cimicomorpha</taxon>
        <taxon>Miridae</taxon>
        <taxon>Mirini</taxon>
        <taxon>Lygus</taxon>
    </lineage>
</organism>
<dbReference type="AlphaFoldDB" id="A0A0A9ZHQ5"/>
<feature type="non-terminal residue" evidence="1">
    <location>
        <position position="1"/>
    </location>
</feature>
<dbReference type="EMBL" id="GBHO01001674">
    <property type="protein sequence ID" value="JAG41930.1"/>
    <property type="molecule type" value="Transcribed_RNA"/>
</dbReference>
<name>A0A0A9ZHQ5_LYGHE</name>
<keyword evidence="1" id="KW-0067">ATP-binding</keyword>
<accession>A0A0A9ZHQ5</accession>
<evidence type="ECO:0000313" key="1">
    <source>
        <dbReference type="EMBL" id="JAG41930.1"/>
    </source>
</evidence>
<dbReference type="GO" id="GO:0004386">
    <property type="term" value="F:helicase activity"/>
    <property type="evidence" value="ECO:0007669"/>
    <property type="project" value="UniProtKB-KW"/>
</dbReference>
<dbReference type="EMBL" id="GBRD01004308">
    <property type="protein sequence ID" value="JAG61513.1"/>
    <property type="molecule type" value="Transcribed_RNA"/>
</dbReference>
<reference evidence="2" key="3">
    <citation type="submission" date="2014-09" db="EMBL/GenBank/DDBJ databases">
        <authorList>
            <person name="Magalhaes I.L.F."/>
            <person name="Oliveira U."/>
            <person name="Santos F.R."/>
            <person name="Vidigal T.H.D.A."/>
            <person name="Brescovit A.D."/>
            <person name="Santos A.J."/>
        </authorList>
    </citation>
    <scope>NUCLEOTIDE SEQUENCE</scope>
</reference>
<gene>
    <name evidence="1" type="primary">DNA2_1</name>
    <name evidence="1" type="ORF">CM83_45527</name>
</gene>
<keyword evidence="1" id="KW-0547">Nucleotide-binding</keyword>